<keyword evidence="5" id="KW-0479">Metal-binding</keyword>
<keyword evidence="4" id="KW-0004">4Fe-4S</keyword>
<feature type="domain" description="Flavodoxin-like" evidence="8">
    <location>
        <begin position="3"/>
        <end position="147"/>
    </location>
</feature>
<accession>A0ABQ0BZP6</accession>
<dbReference type="NCBIfam" id="NF038196">
    <property type="entry name" value="ferrodoxin_EFR1"/>
    <property type="match status" value="1"/>
</dbReference>
<keyword evidence="6" id="KW-0408">Iron</keyword>
<dbReference type="InterPro" id="IPR017900">
    <property type="entry name" value="4Fe4S_Fe_S_CS"/>
</dbReference>
<comment type="function">
    <text evidence="2">Ferredoxins are iron-sulfur proteins that transfer electrons in a wide variety of metabolic reactions.</text>
</comment>
<feature type="domain" description="4Fe-4S ferredoxin-type" evidence="9">
    <location>
        <begin position="173"/>
        <end position="198"/>
    </location>
</feature>
<dbReference type="PROSITE" id="PS50902">
    <property type="entry name" value="FLAVODOXIN_LIKE"/>
    <property type="match status" value="1"/>
</dbReference>
<evidence type="ECO:0000256" key="4">
    <source>
        <dbReference type="ARBA" id="ARBA00022485"/>
    </source>
</evidence>
<evidence type="ECO:0000256" key="5">
    <source>
        <dbReference type="ARBA" id="ARBA00022723"/>
    </source>
</evidence>
<gene>
    <name evidence="10" type="ORF">K340107D12_48330</name>
</gene>
<dbReference type="InterPro" id="IPR029039">
    <property type="entry name" value="Flavoprotein-like_sf"/>
</dbReference>
<evidence type="ECO:0000256" key="2">
    <source>
        <dbReference type="ARBA" id="ARBA00003532"/>
    </source>
</evidence>
<evidence type="ECO:0000259" key="9">
    <source>
        <dbReference type="PROSITE" id="PS51379"/>
    </source>
</evidence>
<dbReference type="InterPro" id="IPR008254">
    <property type="entry name" value="Flavodoxin/NO_synth"/>
</dbReference>
<dbReference type="SUPFAM" id="SSF52218">
    <property type="entry name" value="Flavoproteins"/>
    <property type="match status" value="1"/>
</dbReference>
<dbReference type="PROSITE" id="PS00198">
    <property type="entry name" value="4FE4S_FER_1"/>
    <property type="match status" value="1"/>
</dbReference>
<dbReference type="PANTHER" id="PTHR24960:SF79">
    <property type="entry name" value="PHOTOSYSTEM I IRON-SULFUR CENTER"/>
    <property type="match status" value="1"/>
</dbReference>
<evidence type="ECO:0000313" key="11">
    <source>
        <dbReference type="Proteomes" id="UP001600941"/>
    </source>
</evidence>
<evidence type="ECO:0000256" key="7">
    <source>
        <dbReference type="ARBA" id="ARBA00023014"/>
    </source>
</evidence>
<feature type="domain" description="4Fe-4S ferredoxin-type" evidence="9">
    <location>
        <begin position="202"/>
        <end position="231"/>
    </location>
</feature>
<proteinExistence type="predicted"/>
<dbReference type="PANTHER" id="PTHR24960">
    <property type="entry name" value="PHOTOSYSTEM I IRON-SULFUR CENTER-RELATED"/>
    <property type="match status" value="1"/>
</dbReference>
<evidence type="ECO:0000256" key="3">
    <source>
        <dbReference type="ARBA" id="ARBA00013529"/>
    </source>
</evidence>
<dbReference type="Gene3D" id="3.30.70.20">
    <property type="match status" value="1"/>
</dbReference>
<evidence type="ECO:0000256" key="6">
    <source>
        <dbReference type="ARBA" id="ARBA00023004"/>
    </source>
</evidence>
<evidence type="ECO:0000313" key="10">
    <source>
        <dbReference type="EMBL" id="GAA6502017.1"/>
    </source>
</evidence>
<evidence type="ECO:0000256" key="1">
    <source>
        <dbReference type="ARBA" id="ARBA00001966"/>
    </source>
</evidence>
<dbReference type="InterPro" id="IPR050157">
    <property type="entry name" value="PSI_iron-sulfur_center"/>
</dbReference>
<sequence length="254" mass="27433">MKIYNIYFSPTGGTKKVADMLGSAWREEKQEIDLSVFGKDYTGYVFEKEDVCIVGVPSFGGRVPEAALNALGQMKGCGAQAVLAAVYGNRDFDDTLLELKEALTDAGFRCAAASAAVAEHSVMRQFGAGRPDEKDRAELQAFSKKIKEKLDGQAEGKSVRVPGNKPYRSYSGIPLKPKAGKSCTKCGICAAKCPAGAIPKSNPAEVDKEKCISCMRCISVCPRKARDVNRILRKAASVKMKKTCSGRKGNKIYL</sequence>
<dbReference type="RefSeq" id="WP_227209842.1">
    <property type="nucleotide sequence ID" value="NZ_BAABZQ010000001.1"/>
</dbReference>
<keyword evidence="7" id="KW-0411">Iron-sulfur</keyword>
<comment type="cofactor">
    <cofactor evidence="1">
        <name>[4Fe-4S] cluster</name>
        <dbReference type="ChEBI" id="CHEBI:49883"/>
    </cofactor>
</comment>
<dbReference type="InterPro" id="IPR017896">
    <property type="entry name" value="4Fe4S_Fe-S-bd"/>
</dbReference>
<dbReference type="EMBL" id="BAABZQ010000001">
    <property type="protein sequence ID" value="GAA6502017.1"/>
    <property type="molecule type" value="Genomic_DNA"/>
</dbReference>
<evidence type="ECO:0000259" key="8">
    <source>
        <dbReference type="PROSITE" id="PS50902"/>
    </source>
</evidence>
<reference evidence="10 11" key="1">
    <citation type="submission" date="2024-04" db="EMBL/GenBank/DDBJ databases">
        <title>Defined microbial consortia suppress multidrug-resistant proinflammatory Enterobacteriaceae via ecological control.</title>
        <authorList>
            <person name="Furuichi M."/>
            <person name="Kawaguchi T."/>
            <person name="Pust M."/>
            <person name="Yasuma K."/>
            <person name="Plichta D."/>
            <person name="Hasegawa N."/>
            <person name="Ohya T."/>
            <person name="Bhattarai S."/>
            <person name="Sasajima S."/>
            <person name="Aoto Y."/>
            <person name="Tuganbaev T."/>
            <person name="Yaginuma M."/>
            <person name="Ueda M."/>
            <person name="Okahashi N."/>
            <person name="Amafuji K."/>
            <person name="Kiridooshi Y."/>
            <person name="Sugita K."/>
            <person name="Strazar M."/>
            <person name="Skelly A."/>
            <person name="Suda W."/>
            <person name="Hattori M."/>
            <person name="Nakamoto N."/>
            <person name="Caballero S."/>
            <person name="Norman J."/>
            <person name="Olle B."/>
            <person name="Tanoue T."/>
            <person name="Arita M."/>
            <person name="Bucci V."/>
            <person name="Atarashi K."/>
            <person name="Xavier R."/>
            <person name="Honda K."/>
        </authorList>
    </citation>
    <scope>NUCLEOTIDE SEQUENCE [LARGE SCALE GENOMIC DNA]</scope>
    <source>
        <strain evidence="11">k34-0107-D12</strain>
    </source>
</reference>
<dbReference type="Gene3D" id="3.40.50.360">
    <property type="match status" value="1"/>
</dbReference>
<organism evidence="10 11">
    <name type="scientific">Blautia parvula</name>
    <dbReference type="NCBI Taxonomy" id="2877527"/>
    <lineage>
        <taxon>Bacteria</taxon>
        <taxon>Bacillati</taxon>
        <taxon>Bacillota</taxon>
        <taxon>Clostridia</taxon>
        <taxon>Lachnospirales</taxon>
        <taxon>Lachnospiraceae</taxon>
        <taxon>Blautia</taxon>
    </lineage>
</organism>
<name>A0ABQ0BZP6_9FIRM</name>
<dbReference type="Pfam" id="PF13187">
    <property type="entry name" value="Fer4_9"/>
    <property type="match status" value="1"/>
</dbReference>
<keyword evidence="11" id="KW-1185">Reference proteome</keyword>
<dbReference type="Proteomes" id="UP001600941">
    <property type="component" value="Unassembled WGS sequence"/>
</dbReference>
<dbReference type="InterPro" id="IPR047964">
    <property type="entry name" value="EFR1-like"/>
</dbReference>
<protein>
    <recommendedName>
        <fullName evidence="3">Ferredoxin</fullName>
    </recommendedName>
</protein>
<dbReference type="PROSITE" id="PS51379">
    <property type="entry name" value="4FE4S_FER_2"/>
    <property type="match status" value="2"/>
</dbReference>
<comment type="caution">
    <text evidence="10">The sequence shown here is derived from an EMBL/GenBank/DDBJ whole genome shotgun (WGS) entry which is preliminary data.</text>
</comment>
<dbReference type="SUPFAM" id="SSF54862">
    <property type="entry name" value="4Fe-4S ferredoxins"/>
    <property type="match status" value="1"/>
</dbReference>